<protein>
    <recommendedName>
        <fullName evidence="7">Pre-mRNA-splicing factor SLU7</fullName>
    </recommendedName>
</protein>
<evidence type="ECO:0000256" key="8">
    <source>
        <dbReference type="SAM" id="MobiDB-lite"/>
    </source>
</evidence>
<evidence type="ECO:0000256" key="7">
    <source>
        <dbReference type="RuleBase" id="RU367071"/>
    </source>
</evidence>
<comment type="similarity">
    <text evidence="2 7">Belongs to the SLU7 family.</text>
</comment>
<evidence type="ECO:0000313" key="11">
    <source>
        <dbReference type="EMBL" id="CAD8817336.1"/>
    </source>
</evidence>
<dbReference type="Pfam" id="PF11708">
    <property type="entry name" value="Slu7"/>
    <property type="match status" value="1"/>
</dbReference>
<dbReference type="InterPro" id="IPR021715">
    <property type="entry name" value="Slu7_dom"/>
</dbReference>
<dbReference type="PANTHER" id="PTHR12942">
    <property type="entry name" value="STEP II SPLICING FACTOR SLU7"/>
    <property type="match status" value="1"/>
</dbReference>
<dbReference type="InterPro" id="IPR039974">
    <property type="entry name" value="Splicing_factor_SLU7"/>
</dbReference>
<evidence type="ECO:0000256" key="6">
    <source>
        <dbReference type="ARBA" id="ARBA00023242"/>
    </source>
</evidence>
<feature type="compositionally biased region" description="Basic and acidic residues" evidence="8">
    <location>
        <begin position="179"/>
        <end position="191"/>
    </location>
</feature>
<dbReference type="AlphaFoldDB" id="A0A6T6L670"/>
<evidence type="ECO:0000256" key="2">
    <source>
        <dbReference type="ARBA" id="ARBA00007203"/>
    </source>
</evidence>
<proteinExistence type="inferred from homology"/>
<evidence type="ECO:0000256" key="1">
    <source>
        <dbReference type="ARBA" id="ARBA00004123"/>
    </source>
</evidence>
<comment type="subcellular location">
    <subcellularLocation>
        <location evidence="1 7">Nucleus</location>
    </subcellularLocation>
</comment>
<feature type="region of interest" description="Disordered" evidence="8">
    <location>
        <begin position="1"/>
        <end position="44"/>
    </location>
</feature>
<dbReference type="PANTHER" id="PTHR12942:SF2">
    <property type="entry name" value="PRE-MRNA-SPLICING FACTOR SLU7"/>
    <property type="match status" value="1"/>
</dbReference>
<organism evidence="11">
    <name type="scientific">Timspurckia oligopyrenoides</name>
    <dbReference type="NCBI Taxonomy" id="708627"/>
    <lineage>
        <taxon>Eukaryota</taxon>
        <taxon>Rhodophyta</taxon>
        <taxon>Bangiophyceae</taxon>
        <taxon>Porphyridiales</taxon>
        <taxon>Porphyridiaceae</taxon>
        <taxon>Timspurckia</taxon>
    </lineage>
</organism>
<dbReference type="EMBL" id="HBFP01002389">
    <property type="protein sequence ID" value="CAD8817335.1"/>
    <property type="molecule type" value="Transcribed_RNA"/>
</dbReference>
<sequence>MASAQRSFRSRDEYKKSKELEEARKAGQIAPEQDEEGNDINPHIPQYIAKSPWYLKNEAPSLKHQANKTFKKDTVDPLGVWYPRGKQGAANVKFKKGACENCGATTHDKKSCMERPRKVGARFRQQNLGADEVFVDVKLGWEGKRDRWNGYDPRHFDSVLEEHEKIEKERRDLQQEMLDRNRKQMDGDKAEGNSANESDSEGEHVEQGFRLRADGEIITQEKDVDTKGTTRNLRIREDTAKYLRNLALDSAYYDPKTRSMRQDPTPHVDINDKDFAGDNFVRYSGDVSKFAQLELHALKASSEGRDVPHLQADPSLAEMLHKEYQSRKENLEKQRREHILQTYGRVSQEEPAVEDDAGLELDPSLLEQSEAYVEYTPDGRVLNYLTHSLPISRYEEDKLENNHTMIWGSFYQDRKWGYGCCQSLTRNSYCTGKRGIEALALAKQFADRHADWNKAEKVRDTEKGSTNAKEDDRKEKLSEELRDRELNEDPDERQLEEYRRKRVRVEDPMSAP</sequence>
<comment type="subunit">
    <text evidence="7">Associated with the spliceosome.</text>
</comment>
<evidence type="ECO:0000256" key="5">
    <source>
        <dbReference type="ARBA" id="ARBA00023187"/>
    </source>
</evidence>
<feature type="compositionally biased region" description="Basic and acidic residues" evidence="8">
    <location>
        <begin position="9"/>
        <end position="25"/>
    </location>
</feature>
<feature type="region of interest" description="Disordered" evidence="8">
    <location>
        <begin position="456"/>
        <end position="493"/>
    </location>
</feature>
<feature type="domain" description="Pre-mRNA-splicing factor SLU7" evidence="9">
    <location>
        <begin position="139"/>
        <end position="409"/>
    </location>
</feature>
<evidence type="ECO:0000256" key="4">
    <source>
        <dbReference type="ARBA" id="ARBA00022728"/>
    </source>
</evidence>
<dbReference type="GO" id="GO:0000398">
    <property type="term" value="P:mRNA splicing, via spliceosome"/>
    <property type="evidence" value="ECO:0007669"/>
    <property type="project" value="UniProtKB-UniRule"/>
</dbReference>
<keyword evidence="4 7" id="KW-0747">Spliceosome</keyword>
<feature type="region of interest" description="Disordered" evidence="8">
    <location>
        <begin position="179"/>
        <end position="207"/>
    </location>
</feature>
<evidence type="ECO:0000256" key="3">
    <source>
        <dbReference type="ARBA" id="ARBA00022664"/>
    </source>
</evidence>
<name>A0A6T6L670_9RHOD</name>
<dbReference type="EMBL" id="HBFP01002390">
    <property type="protein sequence ID" value="CAD8817336.1"/>
    <property type="molecule type" value="Transcribed_RNA"/>
</dbReference>
<evidence type="ECO:0000313" key="10">
    <source>
        <dbReference type="EMBL" id="CAD8817335.1"/>
    </source>
</evidence>
<dbReference type="GO" id="GO:0030628">
    <property type="term" value="F:pre-mRNA 3'-splice site binding"/>
    <property type="evidence" value="ECO:0007669"/>
    <property type="project" value="UniProtKB-UniRule"/>
</dbReference>
<accession>A0A6T6L670</accession>
<comment type="function">
    <text evidence="7">Involved in pre-mRNA splicing.</text>
</comment>
<gene>
    <name evidence="10" type="ORF">TOLI1172_LOCUS1724</name>
    <name evidence="11" type="ORF">TOLI1172_LOCUS1725</name>
</gene>
<keyword evidence="3 7" id="KW-0507">mRNA processing</keyword>
<keyword evidence="6 7" id="KW-0539">Nucleus</keyword>
<reference evidence="11" key="1">
    <citation type="submission" date="2021-01" db="EMBL/GenBank/DDBJ databases">
        <authorList>
            <person name="Corre E."/>
            <person name="Pelletier E."/>
            <person name="Niang G."/>
            <person name="Scheremetjew M."/>
            <person name="Finn R."/>
            <person name="Kale V."/>
            <person name="Holt S."/>
            <person name="Cochrane G."/>
            <person name="Meng A."/>
            <person name="Brown T."/>
            <person name="Cohen L."/>
        </authorList>
    </citation>
    <scope>NUCLEOTIDE SEQUENCE</scope>
    <source>
        <strain evidence="11">CCMP3278</strain>
    </source>
</reference>
<evidence type="ECO:0000259" key="9">
    <source>
        <dbReference type="Pfam" id="PF11708"/>
    </source>
</evidence>
<dbReference type="GO" id="GO:0005681">
    <property type="term" value="C:spliceosomal complex"/>
    <property type="evidence" value="ECO:0007669"/>
    <property type="project" value="UniProtKB-UniRule"/>
</dbReference>
<keyword evidence="5 7" id="KW-0508">mRNA splicing</keyword>